<proteinExistence type="predicted"/>
<sequence length="269" mass="29666">MSTSTFELVRNAERSHLNDAILAVCDGLAAARTLLEKQLLAHETARSQEELAPPTLLEKQLQTASEQDASDYSPRVYIAAPAPLTINEKELLVHKTASEQQKAPDFSISPPIAKEKFPMLVTASQKATADLESSPNIRPCKNCKRFFPTHEFYSERFKNLSKSCVECRGRGKRKDTNDGTTASLVRKHLGRPRLYPRRGAEGQDDLETAVAARRYRAIAPRAHLQARDPPPAASSPMLGRGASGSSNSFQVEMATQTQSPEVRNMDHSV</sequence>
<evidence type="ECO:0000256" key="1">
    <source>
        <dbReference type="SAM" id="MobiDB-lite"/>
    </source>
</evidence>
<organism evidence="2 3">
    <name type="scientific">Phyllosticta capitalensis</name>
    <dbReference type="NCBI Taxonomy" id="121624"/>
    <lineage>
        <taxon>Eukaryota</taxon>
        <taxon>Fungi</taxon>
        <taxon>Dikarya</taxon>
        <taxon>Ascomycota</taxon>
        <taxon>Pezizomycotina</taxon>
        <taxon>Dothideomycetes</taxon>
        <taxon>Dothideomycetes incertae sedis</taxon>
        <taxon>Botryosphaeriales</taxon>
        <taxon>Phyllostictaceae</taxon>
        <taxon>Phyllosticta</taxon>
    </lineage>
</organism>
<protein>
    <submittedName>
        <fullName evidence="2">Uncharacterized protein</fullName>
    </submittedName>
</protein>
<feature type="region of interest" description="Disordered" evidence="1">
    <location>
        <begin position="169"/>
        <end position="202"/>
    </location>
</feature>
<gene>
    <name evidence="2" type="ORF">HDK90DRAFT_508471</name>
</gene>
<dbReference type="Proteomes" id="UP001492380">
    <property type="component" value="Unassembled WGS sequence"/>
</dbReference>
<dbReference type="EMBL" id="JBBWRZ010000003">
    <property type="protein sequence ID" value="KAK8239930.1"/>
    <property type="molecule type" value="Genomic_DNA"/>
</dbReference>
<feature type="compositionally biased region" description="Polar residues" evidence="1">
    <location>
        <begin position="243"/>
        <end position="261"/>
    </location>
</feature>
<comment type="caution">
    <text evidence="2">The sequence shown here is derived from an EMBL/GenBank/DDBJ whole genome shotgun (WGS) entry which is preliminary data.</text>
</comment>
<feature type="region of interest" description="Disordered" evidence="1">
    <location>
        <begin position="220"/>
        <end position="269"/>
    </location>
</feature>
<evidence type="ECO:0000313" key="3">
    <source>
        <dbReference type="Proteomes" id="UP001492380"/>
    </source>
</evidence>
<evidence type="ECO:0000313" key="2">
    <source>
        <dbReference type="EMBL" id="KAK8239930.1"/>
    </source>
</evidence>
<keyword evidence="3" id="KW-1185">Reference proteome</keyword>
<feature type="compositionally biased region" description="Basic residues" evidence="1">
    <location>
        <begin position="185"/>
        <end position="196"/>
    </location>
</feature>
<name>A0ABR1YUS2_9PEZI</name>
<accession>A0ABR1YUS2</accession>
<reference evidence="2 3" key="1">
    <citation type="submission" date="2024-04" db="EMBL/GenBank/DDBJ databases">
        <title>Phyllosticta paracitricarpa is synonymous to the EU quarantine fungus P. citricarpa based on phylogenomic analyses.</title>
        <authorList>
            <consortium name="Lawrence Berkeley National Laboratory"/>
            <person name="Van Ingen-Buijs V.A."/>
            <person name="Van Westerhoven A.C."/>
            <person name="Haridas S."/>
            <person name="Skiadas P."/>
            <person name="Martin F."/>
            <person name="Groenewald J.Z."/>
            <person name="Crous P.W."/>
            <person name="Seidl M.F."/>
        </authorList>
    </citation>
    <scope>NUCLEOTIDE SEQUENCE [LARGE SCALE GENOMIC DNA]</scope>
    <source>
        <strain evidence="2 3">CBS 123374</strain>
    </source>
</reference>